<dbReference type="Proteomes" id="UP000606194">
    <property type="component" value="Unassembled WGS sequence"/>
</dbReference>
<gene>
    <name evidence="1" type="ORF">GCM10010269_26360</name>
</gene>
<evidence type="ECO:0000313" key="1">
    <source>
        <dbReference type="EMBL" id="GGR85932.1"/>
    </source>
</evidence>
<evidence type="ECO:0000313" key="2">
    <source>
        <dbReference type="Proteomes" id="UP000606194"/>
    </source>
</evidence>
<proteinExistence type="predicted"/>
<reference evidence="1" key="1">
    <citation type="journal article" date="2014" name="Int. J. Syst. Evol. Microbiol.">
        <title>Complete genome sequence of Corynebacterium casei LMG S-19264T (=DSM 44701T), isolated from a smear-ripened cheese.</title>
        <authorList>
            <consortium name="US DOE Joint Genome Institute (JGI-PGF)"/>
            <person name="Walter F."/>
            <person name="Albersmeier A."/>
            <person name="Kalinowski J."/>
            <person name="Ruckert C."/>
        </authorList>
    </citation>
    <scope>NUCLEOTIDE SEQUENCE</scope>
    <source>
        <strain evidence="1">JCM 4386</strain>
    </source>
</reference>
<dbReference type="AlphaFoldDB" id="A0A918FVQ5"/>
<comment type="caution">
    <text evidence="1">The sequence shown here is derived from an EMBL/GenBank/DDBJ whole genome shotgun (WGS) entry which is preliminary data.</text>
</comment>
<dbReference type="EMBL" id="BMTL01000009">
    <property type="protein sequence ID" value="GGR85932.1"/>
    <property type="molecule type" value="Genomic_DNA"/>
</dbReference>
<accession>A0A918FVQ5</accession>
<organism evidence="1 2">
    <name type="scientific">Streptomyces humidus</name>
    <dbReference type="NCBI Taxonomy" id="52259"/>
    <lineage>
        <taxon>Bacteria</taxon>
        <taxon>Bacillati</taxon>
        <taxon>Actinomycetota</taxon>
        <taxon>Actinomycetes</taxon>
        <taxon>Kitasatosporales</taxon>
        <taxon>Streptomycetaceae</taxon>
        <taxon>Streptomyces</taxon>
    </lineage>
</organism>
<sequence length="58" mass="5953">MYVCQYGAGPPTVFVFTGAALVCTEAVAQPPTAPTGAVPEPVMPTVSVQAAVSRWNES</sequence>
<protein>
    <submittedName>
        <fullName evidence="1">Uncharacterized protein</fullName>
    </submittedName>
</protein>
<keyword evidence="2" id="KW-1185">Reference proteome</keyword>
<name>A0A918FVQ5_9ACTN</name>
<reference evidence="1" key="2">
    <citation type="submission" date="2020-09" db="EMBL/GenBank/DDBJ databases">
        <authorList>
            <person name="Sun Q."/>
            <person name="Ohkuma M."/>
        </authorList>
    </citation>
    <scope>NUCLEOTIDE SEQUENCE</scope>
    <source>
        <strain evidence="1">JCM 4386</strain>
    </source>
</reference>